<organism evidence="1 2">
    <name type="scientific">Kingdonia uniflora</name>
    <dbReference type="NCBI Taxonomy" id="39325"/>
    <lineage>
        <taxon>Eukaryota</taxon>
        <taxon>Viridiplantae</taxon>
        <taxon>Streptophyta</taxon>
        <taxon>Embryophyta</taxon>
        <taxon>Tracheophyta</taxon>
        <taxon>Spermatophyta</taxon>
        <taxon>Magnoliopsida</taxon>
        <taxon>Ranunculales</taxon>
        <taxon>Circaeasteraceae</taxon>
        <taxon>Kingdonia</taxon>
    </lineage>
</organism>
<name>A0A7J7MLL5_9MAGN</name>
<protein>
    <submittedName>
        <fullName evidence="1">Uncharacterized protein</fullName>
    </submittedName>
</protein>
<evidence type="ECO:0000313" key="2">
    <source>
        <dbReference type="Proteomes" id="UP000541444"/>
    </source>
</evidence>
<gene>
    <name evidence="1" type="ORF">GIB67_007097</name>
</gene>
<sequence>MLILAFSAGETSKPCNNGGSKSKIANLSLVDQRDVLERQMDDIIARQCLNELCSDYKNLTNIISESLELLHTGKVAHEIPSMPRTLKETVTADTQRAMDINRVFSVPFAMVDEIADSSPVAEDGL</sequence>
<evidence type="ECO:0000313" key="1">
    <source>
        <dbReference type="EMBL" id="KAF6155660.1"/>
    </source>
</evidence>
<proteinExistence type="predicted"/>
<dbReference type="AlphaFoldDB" id="A0A7J7MLL5"/>
<comment type="caution">
    <text evidence="1">The sequence shown here is derived from an EMBL/GenBank/DDBJ whole genome shotgun (WGS) entry which is preliminary data.</text>
</comment>
<dbReference type="Proteomes" id="UP000541444">
    <property type="component" value="Unassembled WGS sequence"/>
</dbReference>
<keyword evidence="2" id="KW-1185">Reference proteome</keyword>
<accession>A0A7J7MLL5</accession>
<dbReference type="EMBL" id="JACGCM010001406">
    <property type="protein sequence ID" value="KAF6155660.1"/>
    <property type="molecule type" value="Genomic_DNA"/>
</dbReference>
<reference evidence="1 2" key="1">
    <citation type="journal article" date="2020" name="IScience">
        <title>Genome Sequencing of the Endangered Kingdonia uniflora (Circaeasteraceae, Ranunculales) Reveals Potential Mechanisms of Evolutionary Specialization.</title>
        <authorList>
            <person name="Sun Y."/>
            <person name="Deng T."/>
            <person name="Zhang A."/>
            <person name="Moore M.J."/>
            <person name="Landis J.B."/>
            <person name="Lin N."/>
            <person name="Zhang H."/>
            <person name="Zhang X."/>
            <person name="Huang J."/>
            <person name="Zhang X."/>
            <person name="Sun H."/>
            <person name="Wang H."/>
        </authorList>
    </citation>
    <scope>NUCLEOTIDE SEQUENCE [LARGE SCALE GENOMIC DNA]</scope>
    <source>
        <strain evidence="1">TB1705</strain>
        <tissue evidence="1">Leaf</tissue>
    </source>
</reference>
<dbReference type="OrthoDB" id="72325at2759"/>